<protein>
    <submittedName>
        <fullName evidence="1">SFRICE_038664</fullName>
    </submittedName>
</protein>
<name>A0A2H1WGJ2_SPOFR</name>
<dbReference type="AlphaFoldDB" id="A0A2H1WGJ2"/>
<reference evidence="1" key="1">
    <citation type="submission" date="2016-07" db="EMBL/GenBank/DDBJ databases">
        <authorList>
            <person name="Bretaudeau A."/>
        </authorList>
    </citation>
    <scope>NUCLEOTIDE SEQUENCE</scope>
    <source>
        <strain evidence="1">Rice</strain>
        <tissue evidence="1">Whole body</tissue>
    </source>
</reference>
<organism evidence="1">
    <name type="scientific">Spodoptera frugiperda</name>
    <name type="common">Fall armyworm</name>
    <dbReference type="NCBI Taxonomy" id="7108"/>
    <lineage>
        <taxon>Eukaryota</taxon>
        <taxon>Metazoa</taxon>
        <taxon>Ecdysozoa</taxon>
        <taxon>Arthropoda</taxon>
        <taxon>Hexapoda</taxon>
        <taxon>Insecta</taxon>
        <taxon>Pterygota</taxon>
        <taxon>Neoptera</taxon>
        <taxon>Endopterygota</taxon>
        <taxon>Lepidoptera</taxon>
        <taxon>Glossata</taxon>
        <taxon>Ditrysia</taxon>
        <taxon>Noctuoidea</taxon>
        <taxon>Noctuidae</taxon>
        <taxon>Amphipyrinae</taxon>
        <taxon>Spodoptera</taxon>
    </lineage>
</organism>
<dbReference type="EMBL" id="ODYU01008451">
    <property type="protein sequence ID" value="SOQ52076.1"/>
    <property type="molecule type" value="Genomic_DNA"/>
</dbReference>
<gene>
    <name evidence="1" type="ORF">SFRICE_038664</name>
</gene>
<sequence>MDECKSKGDELACYGCGREGVIRSKCPTYKGKCKEDAPAAAADGKGRKIGRFSEKKNITKSDILLELQRGYWYFSDSTKVKVPFVRPFFYFLMGENHPMTFFALGEARGSARLLLTKNHPVPSPAFRAGAPVFRSSGLGISPTGPHLWWSDGSLRRARNATRRTHGYSLMSTRDAELMQVNTTGLALRENEGSKLSPAQRTQLNQLIISKAARFATEGPAQGWITFVSVKAHAHIQRSLLVALVQVWLLLAKITAW</sequence>
<accession>A0A2H1WGJ2</accession>
<proteinExistence type="predicted"/>
<evidence type="ECO:0000313" key="1">
    <source>
        <dbReference type="EMBL" id="SOQ52076.1"/>
    </source>
</evidence>